<dbReference type="EMBL" id="FOLQ01000027">
    <property type="protein sequence ID" value="SFF07809.1"/>
    <property type="molecule type" value="Genomic_DNA"/>
</dbReference>
<dbReference type="InterPro" id="IPR001173">
    <property type="entry name" value="Glyco_trans_2-like"/>
</dbReference>
<dbReference type="Gene3D" id="3.90.550.10">
    <property type="entry name" value="Spore Coat Polysaccharide Biosynthesis Protein SpsA, Chain A"/>
    <property type="match status" value="1"/>
</dbReference>
<evidence type="ECO:0000313" key="2">
    <source>
        <dbReference type="EMBL" id="SFF07809.1"/>
    </source>
</evidence>
<dbReference type="Pfam" id="PF00535">
    <property type="entry name" value="Glycos_transf_2"/>
    <property type="match status" value="1"/>
</dbReference>
<gene>
    <name evidence="2" type="ORF">SAMN05216167_12739</name>
</gene>
<evidence type="ECO:0000259" key="1">
    <source>
        <dbReference type="Pfam" id="PF00535"/>
    </source>
</evidence>
<organism evidence="2 3">
    <name type="scientific">Spirosoma endophyticum</name>
    <dbReference type="NCBI Taxonomy" id="662367"/>
    <lineage>
        <taxon>Bacteria</taxon>
        <taxon>Pseudomonadati</taxon>
        <taxon>Bacteroidota</taxon>
        <taxon>Cytophagia</taxon>
        <taxon>Cytophagales</taxon>
        <taxon>Cytophagaceae</taxon>
        <taxon>Spirosoma</taxon>
    </lineage>
</organism>
<dbReference type="AlphaFoldDB" id="A0A1I2FSF3"/>
<dbReference type="GO" id="GO:0016758">
    <property type="term" value="F:hexosyltransferase activity"/>
    <property type="evidence" value="ECO:0007669"/>
    <property type="project" value="UniProtKB-ARBA"/>
</dbReference>
<protein>
    <submittedName>
        <fullName evidence="2">Glycosyltransferase involved in cell wall bisynthesis</fullName>
    </submittedName>
</protein>
<reference evidence="2 3" key="1">
    <citation type="submission" date="2016-10" db="EMBL/GenBank/DDBJ databases">
        <authorList>
            <person name="de Groot N.N."/>
        </authorList>
    </citation>
    <scope>NUCLEOTIDE SEQUENCE [LARGE SCALE GENOMIC DNA]</scope>
    <source>
        <strain evidence="2 3">DSM 26130</strain>
    </source>
</reference>
<feature type="domain" description="Glycosyltransferase 2-like" evidence="1">
    <location>
        <begin position="6"/>
        <end position="158"/>
    </location>
</feature>
<evidence type="ECO:0000313" key="3">
    <source>
        <dbReference type="Proteomes" id="UP000198598"/>
    </source>
</evidence>
<dbReference type="InterPro" id="IPR029044">
    <property type="entry name" value="Nucleotide-diphossugar_trans"/>
</dbReference>
<accession>A0A1I2FSF3</accession>
<proteinExistence type="predicted"/>
<keyword evidence="2" id="KW-0808">Transferase</keyword>
<dbReference type="Proteomes" id="UP000198598">
    <property type="component" value="Unassembled WGS sequence"/>
</dbReference>
<keyword evidence="3" id="KW-1185">Reference proteome</keyword>
<name>A0A1I2FSF3_9BACT</name>
<dbReference type="STRING" id="662367.SAMN05216167_12739"/>
<dbReference type="RefSeq" id="WP_177236769.1">
    <property type="nucleotide sequence ID" value="NZ_FOLQ01000027.1"/>
</dbReference>
<dbReference type="PANTHER" id="PTHR22916:SF3">
    <property type="entry name" value="UDP-GLCNAC:BETAGAL BETA-1,3-N-ACETYLGLUCOSAMINYLTRANSFERASE-LIKE PROTEIN 1"/>
    <property type="match status" value="1"/>
</dbReference>
<sequence length="304" mass="35475">MSVLISVITAVFNDEKFIKKSVESILSQTFGNFEYIIVDDGSTDNTLNILKEIAKKDIRLIVLTQNNLGAAVARNTAINVASGLYIAIQDSDDISLPNRLEKQLYQLLNSDQKLISCTGYHVINENDEVITTNNKLYENINKNILKGSTPALHPTMMIPKDLINQIGGYNIFYNKTEDYDLILRLIENNARLEKINIPLYSYRIRENSESTLNNGAYLKRVFENHLNRINNRPENFSKVVNDQMIDKNYILKRNIREIFYSENYIVFQKLYYKNYFKLPFNYFFFFVFSFLPKQLKMSIKKIFS</sequence>
<dbReference type="PANTHER" id="PTHR22916">
    <property type="entry name" value="GLYCOSYLTRANSFERASE"/>
    <property type="match status" value="1"/>
</dbReference>
<dbReference type="SUPFAM" id="SSF53448">
    <property type="entry name" value="Nucleotide-diphospho-sugar transferases"/>
    <property type="match status" value="1"/>
</dbReference>